<evidence type="ECO:0000256" key="1">
    <source>
        <dbReference type="SAM" id="Phobius"/>
    </source>
</evidence>
<evidence type="ECO:0000313" key="3">
    <source>
        <dbReference type="Proteomes" id="UP001418222"/>
    </source>
</evidence>
<feature type="transmembrane region" description="Helical" evidence="1">
    <location>
        <begin position="108"/>
        <end position="128"/>
    </location>
</feature>
<dbReference type="AlphaFoldDB" id="A0AAP0FTP2"/>
<evidence type="ECO:0000313" key="2">
    <source>
        <dbReference type="EMBL" id="KAK8913595.1"/>
    </source>
</evidence>
<accession>A0AAP0FTP2</accession>
<proteinExistence type="predicted"/>
<protein>
    <submittedName>
        <fullName evidence="2">Uncharacterized protein</fullName>
    </submittedName>
</protein>
<sequence>MSWVANLNHESGNSDALDECYFGGVSPVNEQSIGPVKVFHALPWAASILLTVVSFLYPHLRLASPAVSVFLTVADFLPWIHLLSVLRSCFYSFSPLFCGSHCLLRSRGLFGVLFAASLCLLRSAAVCIF</sequence>
<comment type="caution">
    <text evidence="2">The sequence shown here is derived from an EMBL/GenBank/DDBJ whole genome shotgun (WGS) entry which is preliminary data.</text>
</comment>
<keyword evidence="3" id="KW-1185">Reference proteome</keyword>
<gene>
    <name evidence="2" type="ORF">KSP39_PZI024179</name>
</gene>
<dbReference type="EMBL" id="JBBWWQ010000021">
    <property type="protein sequence ID" value="KAK8913595.1"/>
    <property type="molecule type" value="Genomic_DNA"/>
</dbReference>
<name>A0AAP0FTP2_9ASPA</name>
<feature type="transmembrane region" description="Helical" evidence="1">
    <location>
        <begin position="69"/>
        <end position="93"/>
    </location>
</feature>
<organism evidence="2 3">
    <name type="scientific">Platanthera zijinensis</name>
    <dbReference type="NCBI Taxonomy" id="2320716"/>
    <lineage>
        <taxon>Eukaryota</taxon>
        <taxon>Viridiplantae</taxon>
        <taxon>Streptophyta</taxon>
        <taxon>Embryophyta</taxon>
        <taxon>Tracheophyta</taxon>
        <taxon>Spermatophyta</taxon>
        <taxon>Magnoliopsida</taxon>
        <taxon>Liliopsida</taxon>
        <taxon>Asparagales</taxon>
        <taxon>Orchidaceae</taxon>
        <taxon>Orchidoideae</taxon>
        <taxon>Orchideae</taxon>
        <taxon>Orchidinae</taxon>
        <taxon>Platanthera</taxon>
    </lineage>
</organism>
<keyword evidence="1" id="KW-0472">Membrane</keyword>
<feature type="transmembrane region" description="Helical" evidence="1">
    <location>
        <begin position="38"/>
        <end position="57"/>
    </location>
</feature>
<keyword evidence="1" id="KW-1133">Transmembrane helix</keyword>
<keyword evidence="1" id="KW-0812">Transmembrane</keyword>
<reference evidence="2 3" key="1">
    <citation type="journal article" date="2022" name="Nat. Plants">
        <title>Genomes of leafy and leafless Platanthera orchids illuminate the evolution of mycoheterotrophy.</title>
        <authorList>
            <person name="Li M.H."/>
            <person name="Liu K.W."/>
            <person name="Li Z."/>
            <person name="Lu H.C."/>
            <person name="Ye Q.L."/>
            <person name="Zhang D."/>
            <person name="Wang J.Y."/>
            <person name="Li Y.F."/>
            <person name="Zhong Z.M."/>
            <person name="Liu X."/>
            <person name="Yu X."/>
            <person name="Liu D.K."/>
            <person name="Tu X.D."/>
            <person name="Liu B."/>
            <person name="Hao Y."/>
            <person name="Liao X.Y."/>
            <person name="Jiang Y.T."/>
            <person name="Sun W.H."/>
            <person name="Chen J."/>
            <person name="Chen Y.Q."/>
            <person name="Ai Y."/>
            <person name="Zhai J.W."/>
            <person name="Wu S.S."/>
            <person name="Zhou Z."/>
            <person name="Hsiao Y.Y."/>
            <person name="Wu W.L."/>
            <person name="Chen Y.Y."/>
            <person name="Lin Y.F."/>
            <person name="Hsu J.L."/>
            <person name="Li C.Y."/>
            <person name="Wang Z.W."/>
            <person name="Zhao X."/>
            <person name="Zhong W.Y."/>
            <person name="Ma X.K."/>
            <person name="Ma L."/>
            <person name="Huang J."/>
            <person name="Chen G.Z."/>
            <person name="Huang M.Z."/>
            <person name="Huang L."/>
            <person name="Peng D.H."/>
            <person name="Luo Y.B."/>
            <person name="Zou S.Q."/>
            <person name="Chen S.P."/>
            <person name="Lan S."/>
            <person name="Tsai W.C."/>
            <person name="Van de Peer Y."/>
            <person name="Liu Z.J."/>
        </authorList>
    </citation>
    <scope>NUCLEOTIDE SEQUENCE [LARGE SCALE GENOMIC DNA]</scope>
    <source>
        <strain evidence="2">Lor287</strain>
    </source>
</reference>
<dbReference type="Proteomes" id="UP001418222">
    <property type="component" value="Unassembled WGS sequence"/>
</dbReference>